<dbReference type="RefSeq" id="XP_062642972.1">
    <property type="nucleotide sequence ID" value="XM_062789590.1"/>
</dbReference>
<evidence type="ECO:0000256" key="1">
    <source>
        <dbReference type="SAM" id="MobiDB-lite"/>
    </source>
</evidence>
<feature type="transmembrane region" description="Helical" evidence="2">
    <location>
        <begin position="20"/>
        <end position="42"/>
    </location>
</feature>
<organism evidence="3 4">
    <name type="scientific">Parathielavia appendiculata</name>
    <dbReference type="NCBI Taxonomy" id="2587402"/>
    <lineage>
        <taxon>Eukaryota</taxon>
        <taxon>Fungi</taxon>
        <taxon>Dikarya</taxon>
        <taxon>Ascomycota</taxon>
        <taxon>Pezizomycotina</taxon>
        <taxon>Sordariomycetes</taxon>
        <taxon>Sordariomycetidae</taxon>
        <taxon>Sordariales</taxon>
        <taxon>Chaetomiaceae</taxon>
        <taxon>Parathielavia</taxon>
    </lineage>
</organism>
<evidence type="ECO:0000313" key="3">
    <source>
        <dbReference type="EMBL" id="KAK4119199.1"/>
    </source>
</evidence>
<keyword evidence="2" id="KW-0812">Transmembrane</keyword>
<proteinExistence type="predicted"/>
<dbReference type="GeneID" id="87826360"/>
<feature type="transmembrane region" description="Helical" evidence="2">
    <location>
        <begin position="48"/>
        <end position="68"/>
    </location>
</feature>
<keyword evidence="2" id="KW-0472">Membrane</keyword>
<reference evidence="3" key="1">
    <citation type="journal article" date="2023" name="Mol. Phylogenet. Evol.">
        <title>Genome-scale phylogeny and comparative genomics of the fungal order Sordariales.</title>
        <authorList>
            <person name="Hensen N."/>
            <person name="Bonometti L."/>
            <person name="Westerberg I."/>
            <person name="Brannstrom I.O."/>
            <person name="Guillou S."/>
            <person name="Cros-Aarteil S."/>
            <person name="Calhoun S."/>
            <person name="Haridas S."/>
            <person name="Kuo A."/>
            <person name="Mondo S."/>
            <person name="Pangilinan J."/>
            <person name="Riley R."/>
            <person name="LaButti K."/>
            <person name="Andreopoulos B."/>
            <person name="Lipzen A."/>
            <person name="Chen C."/>
            <person name="Yan M."/>
            <person name="Daum C."/>
            <person name="Ng V."/>
            <person name="Clum A."/>
            <person name="Steindorff A."/>
            <person name="Ohm R.A."/>
            <person name="Martin F."/>
            <person name="Silar P."/>
            <person name="Natvig D.O."/>
            <person name="Lalanne C."/>
            <person name="Gautier V."/>
            <person name="Ament-Velasquez S.L."/>
            <person name="Kruys A."/>
            <person name="Hutchinson M.I."/>
            <person name="Powell A.J."/>
            <person name="Barry K."/>
            <person name="Miller A.N."/>
            <person name="Grigoriev I.V."/>
            <person name="Debuchy R."/>
            <person name="Gladieux P."/>
            <person name="Hiltunen Thoren M."/>
            <person name="Johannesson H."/>
        </authorList>
    </citation>
    <scope>NUCLEOTIDE SEQUENCE</scope>
    <source>
        <strain evidence="3">CBS 731.68</strain>
    </source>
</reference>
<feature type="compositionally biased region" description="Basic and acidic residues" evidence="1">
    <location>
        <begin position="103"/>
        <end position="118"/>
    </location>
</feature>
<dbReference type="AlphaFoldDB" id="A0AAN6Z082"/>
<name>A0AAN6Z082_9PEZI</name>
<feature type="region of interest" description="Disordered" evidence="1">
    <location>
        <begin position="303"/>
        <end position="366"/>
    </location>
</feature>
<keyword evidence="2" id="KW-1133">Transmembrane helix</keyword>
<dbReference type="EMBL" id="MU853252">
    <property type="protein sequence ID" value="KAK4119199.1"/>
    <property type="molecule type" value="Genomic_DNA"/>
</dbReference>
<feature type="transmembrane region" description="Helical" evidence="2">
    <location>
        <begin position="142"/>
        <end position="164"/>
    </location>
</feature>
<feature type="region of interest" description="Disordered" evidence="1">
    <location>
        <begin position="77"/>
        <end position="127"/>
    </location>
</feature>
<sequence length="366" mass="39884">MPRNPPNTVGISRATLPSPFLRKAAVISFLPALPLCIVHGVLSHDVVPALGLIPLFFSAVVSIFLLLVGRRRRRALPEAKGKGRQTGGVDEDLEGSVVGRGGDVSEREVVEGAEREPSGIEADVDGEDEEESLGHSVLTHRIVVFVADVVFASALMVVLVFTWIRTGRAGDRRPQLAMLAAYSTVPLLVNFLIHLYLAAREFATGMAISGLIEYTAWRAVPSDCPHCGSRLRPDSLPPIPWYETVSRPKVSLPQIKAPSIPRPALPAFKMPKFSALKCRVWKGPNWMRGQNQEYARLFVDEQQNEHDRYSDDPDGPFGEQSGSTTVVPKGSSAAPPVEEIVVGKKERRGKSSSPALFGQNDDASWP</sequence>
<evidence type="ECO:0000256" key="2">
    <source>
        <dbReference type="SAM" id="Phobius"/>
    </source>
</evidence>
<accession>A0AAN6Z082</accession>
<reference evidence="3" key="2">
    <citation type="submission" date="2023-05" db="EMBL/GenBank/DDBJ databases">
        <authorList>
            <consortium name="Lawrence Berkeley National Laboratory"/>
            <person name="Steindorff A."/>
            <person name="Hensen N."/>
            <person name="Bonometti L."/>
            <person name="Westerberg I."/>
            <person name="Brannstrom I.O."/>
            <person name="Guillou S."/>
            <person name="Cros-Aarteil S."/>
            <person name="Calhoun S."/>
            <person name="Haridas S."/>
            <person name="Kuo A."/>
            <person name="Mondo S."/>
            <person name="Pangilinan J."/>
            <person name="Riley R."/>
            <person name="Labutti K."/>
            <person name="Andreopoulos B."/>
            <person name="Lipzen A."/>
            <person name="Chen C."/>
            <person name="Yanf M."/>
            <person name="Daum C."/>
            <person name="Ng V."/>
            <person name="Clum A."/>
            <person name="Ohm R."/>
            <person name="Martin F."/>
            <person name="Silar P."/>
            <person name="Natvig D."/>
            <person name="Lalanne C."/>
            <person name="Gautier V."/>
            <person name="Ament-Velasquez S.L."/>
            <person name="Kruys A."/>
            <person name="Hutchinson M.I."/>
            <person name="Powell A.J."/>
            <person name="Barry K."/>
            <person name="Miller A.N."/>
            <person name="Grigoriev I.V."/>
            <person name="Debuchy R."/>
            <person name="Gladieux P."/>
            <person name="Thoren M.H."/>
            <person name="Johannesson H."/>
        </authorList>
    </citation>
    <scope>NUCLEOTIDE SEQUENCE</scope>
    <source>
        <strain evidence="3">CBS 731.68</strain>
    </source>
</reference>
<feature type="transmembrane region" description="Helical" evidence="2">
    <location>
        <begin position="176"/>
        <end position="197"/>
    </location>
</feature>
<evidence type="ECO:0000313" key="4">
    <source>
        <dbReference type="Proteomes" id="UP001302602"/>
    </source>
</evidence>
<comment type="caution">
    <text evidence="3">The sequence shown here is derived from an EMBL/GenBank/DDBJ whole genome shotgun (WGS) entry which is preliminary data.</text>
</comment>
<keyword evidence="4" id="KW-1185">Reference proteome</keyword>
<gene>
    <name evidence="3" type="ORF">N657DRAFT_582150</name>
</gene>
<protein>
    <submittedName>
        <fullName evidence="3">Uncharacterized protein</fullName>
    </submittedName>
</protein>
<dbReference type="Proteomes" id="UP001302602">
    <property type="component" value="Unassembled WGS sequence"/>
</dbReference>